<sequence length="274" mass="31095">MQLRARHIAHYGTRNTPLGKLSLPSELLSLICENIDNLLDAISFGLTNSILFCIAEKRISKLQCDETASWVGGRIICLGDYMEDDDLPEGMMTKVELEAIHKRAELSGFGTDDVSTLHDIACNTFRNRSWRKSLCGDFHKYSCRLSRDERKEFWRLYDPIHEIEGEIHLWVLCNLSKREFVRADATARLTKAESQGPFIQSHINFGTVLVSRICWSSDNSTALSYGGPIHRGAWAGDRFVITTLDRLEASSSFKDITNEALKVLTDIWSQDYAE</sequence>
<dbReference type="InParanoid" id="J4GAY4"/>
<proteinExistence type="predicted"/>
<dbReference type="HOGENOM" id="CLU_044126_2_1_1"/>
<evidence type="ECO:0000313" key="1">
    <source>
        <dbReference type="EMBL" id="CCM04103.1"/>
    </source>
</evidence>
<dbReference type="OrthoDB" id="2588098at2759"/>
<dbReference type="RefSeq" id="XP_012183386.1">
    <property type="nucleotide sequence ID" value="XM_012327996.1"/>
</dbReference>
<name>J4GAY4_9APHY</name>
<dbReference type="Proteomes" id="UP000006352">
    <property type="component" value="Unassembled WGS sequence"/>
</dbReference>
<evidence type="ECO:0000313" key="2">
    <source>
        <dbReference type="Proteomes" id="UP000006352"/>
    </source>
</evidence>
<reference evidence="1 2" key="1">
    <citation type="journal article" date="2012" name="Appl. Environ. Microbiol.">
        <title>Short-read sequencing for genomic analysis of the brown rot fungus Fibroporia radiculosa.</title>
        <authorList>
            <person name="Tang J.D."/>
            <person name="Perkins A.D."/>
            <person name="Sonstegard T.S."/>
            <person name="Schroeder S.G."/>
            <person name="Burgess S.C."/>
            <person name="Diehl S.V."/>
        </authorList>
    </citation>
    <scope>NUCLEOTIDE SEQUENCE [LARGE SCALE GENOMIC DNA]</scope>
    <source>
        <strain evidence="1 2">TFFH 294</strain>
    </source>
</reference>
<dbReference type="GeneID" id="24099014"/>
<dbReference type="EMBL" id="HE797141">
    <property type="protein sequence ID" value="CCM04103.1"/>
    <property type="molecule type" value="Genomic_DNA"/>
</dbReference>
<protein>
    <submittedName>
        <fullName evidence="1">Uncharacterized protein</fullName>
    </submittedName>
</protein>
<organism evidence="1 2">
    <name type="scientific">Fibroporia radiculosa</name>
    <dbReference type="NCBI Taxonomy" id="599839"/>
    <lineage>
        <taxon>Eukaryota</taxon>
        <taxon>Fungi</taxon>
        <taxon>Dikarya</taxon>
        <taxon>Basidiomycota</taxon>
        <taxon>Agaricomycotina</taxon>
        <taxon>Agaricomycetes</taxon>
        <taxon>Polyporales</taxon>
        <taxon>Fibroporiaceae</taxon>
        <taxon>Fibroporia</taxon>
    </lineage>
</organism>
<gene>
    <name evidence="1" type="ORF">FIBRA_06263</name>
</gene>
<dbReference type="AlphaFoldDB" id="J4GAY4"/>
<keyword evidence="2" id="KW-1185">Reference proteome</keyword>
<accession>J4GAY4</accession>